<proteinExistence type="inferred from homology"/>
<dbReference type="SUPFAM" id="SSF52540">
    <property type="entry name" value="P-loop containing nucleoside triphosphate hydrolases"/>
    <property type="match status" value="1"/>
</dbReference>
<dbReference type="EMBL" id="JARGEI010000006">
    <property type="protein sequence ID" value="KAJ8730324.1"/>
    <property type="molecule type" value="Genomic_DNA"/>
</dbReference>
<dbReference type="GO" id="GO:0017111">
    <property type="term" value="F:ribonucleoside triphosphate phosphatase activity"/>
    <property type="evidence" value="ECO:0007669"/>
    <property type="project" value="InterPro"/>
</dbReference>
<keyword evidence="1" id="KW-0547">Nucleotide-binding</keyword>
<protein>
    <recommendedName>
        <fullName evidence="4">AAA+ ATPase domain-containing protein</fullName>
    </recommendedName>
</protein>
<keyword evidence="2" id="KW-0378">Hydrolase</keyword>
<accession>A0AAD8DYI1</accession>
<dbReference type="InterPro" id="IPR027417">
    <property type="entry name" value="P-loop_NTPase"/>
</dbReference>
<organism evidence="5 6">
    <name type="scientific">Mythimna separata</name>
    <name type="common">Oriental armyworm</name>
    <name type="synonym">Pseudaletia separata</name>
    <dbReference type="NCBI Taxonomy" id="271217"/>
    <lineage>
        <taxon>Eukaryota</taxon>
        <taxon>Metazoa</taxon>
        <taxon>Ecdysozoa</taxon>
        <taxon>Arthropoda</taxon>
        <taxon>Hexapoda</taxon>
        <taxon>Insecta</taxon>
        <taxon>Pterygota</taxon>
        <taxon>Neoptera</taxon>
        <taxon>Endopterygota</taxon>
        <taxon>Lepidoptera</taxon>
        <taxon>Glossata</taxon>
        <taxon>Ditrysia</taxon>
        <taxon>Noctuoidea</taxon>
        <taxon>Noctuidae</taxon>
        <taxon>Noctuinae</taxon>
        <taxon>Hadenini</taxon>
        <taxon>Mythimna</taxon>
    </lineage>
</organism>
<evidence type="ECO:0000256" key="3">
    <source>
        <dbReference type="ARBA" id="ARBA00022840"/>
    </source>
</evidence>
<dbReference type="GO" id="GO:0005524">
    <property type="term" value="F:ATP binding"/>
    <property type="evidence" value="ECO:0007669"/>
    <property type="project" value="UniProtKB-KW"/>
</dbReference>
<gene>
    <name evidence="5" type="ORF">PYW07_017362</name>
</gene>
<dbReference type="InterPro" id="IPR003593">
    <property type="entry name" value="AAA+_ATPase"/>
</dbReference>
<feature type="domain" description="AAA+ ATPase" evidence="4">
    <location>
        <begin position="5"/>
        <end position="159"/>
    </location>
</feature>
<dbReference type="SMART" id="SM00382">
    <property type="entry name" value="AAA"/>
    <property type="match status" value="1"/>
</dbReference>
<dbReference type="Proteomes" id="UP001231518">
    <property type="component" value="Chromosome 9"/>
</dbReference>
<dbReference type="PANTHER" id="PTHR43146">
    <property type="entry name" value="CANCER-RELATED NUCLEOSIDE-TRIPHOSPHATASE"/>
    <property type="match status" value="1"/>
</dbReference>
<sequence>MATKNYKFFILTGDPGVGKTTLTKKISTEIRSKGIKATGFYTEEVRKNRTREGFDVVTLDGSRGRLARDQSLLSGPVKHKVGKYGVLIHEFENVAMPSLAKPDTQPHLLVIDEIGKMEFFSEPFKTAIRTIFAPSSNCTVLATIPVRRSDQLIESIRNNSQAKVWMVTRENRNSIHEEILGEINTAMKLTV</sequence>
<comment type="caution">
    <text evidence="5">The sequence shown here is derived from an EMBL/GenBank/DDBJ whole genome shotgun (WGS) entry which is preliminary data.</text>
</comment>
<dbReference type="NCBIfam" id="NF010248">
    <property type="entry name" value="PRK13695.1"/>
    <property type="match status" value="1"/>
</dbReference>
<reference evidence="5" key="1">
    <citation type="submission" date="2023-03" db="EMBL/GenBank/DDBJ databases">
        <title>Chromosome-level genomes of two armyworms, Mythimna separata and Mythimna loreyi, provide insights into the biosynthesis and reception of sex pheromones.</title>
        <authorList>
            <person name="Zhao H."/>
        </authorList>
    </citation>
    <scope>NUCLEOTIDE SEQUENCE</scope>
    <source>
        <strain evidence="5">BeijingLab</strain>
        <tissue evidence="5">Pupa</tissue>
    </source>
</reference>
<dbReference type="PANTHER" id="PTHR43146:SF1">
    <property type="entry name" value="CANCER-RELATED NUCLEOSIDE-TRIPHOSPHATASE"/>
    <property type="match status" value="1"/>
</dbReference>
<dbReference type="AlphaFoldDB" id="A0AAD8DYI1"/>
<dbReference type="InterPro" id="IPR004948">
    <property type="entry name" value="Nuc-triphosphatase_THEP1"/>
</dbReference>
<keyword evidence="3" id="KW-0067">ATP-binding</keyword>
<evidence type="ECO:0000313" key="5">
    <source>
        <dbReference type="EMBL" id="KAJ8730324.1"/>
    </source>
</evidence>
<dbReference type="HAMAP" id="MF_00796">
    <property type="entry name" value="NTPase_1"/>
    <property type="match status" value="1"/>
</dbReference>
<keyword evidence="6" id="KW-1185">Reference proteome</keyword>
<dbReference type="Gene3D" id="3.40.50.300">
    <property type="entry name" value="P-loop containing nucleotide triphosphate hydrolases"/>
    <property type="match status" value="1"/>
</dbReference>
<evidence type="ECO:0000256" key="1">
    <source>
        <dbReference type="ARBA" id="ARBA00022741"/>
    </source>
</evidence>
<evidence type="ECO:0000256" key="2">
    <source>
        <dbReference type="ARBA" id="ARBA00022801"/>
    </source>
</evidence>
<dbReference type="CDD" id="cd19482">
    <property type="entry name" value="RecA-like_Thep1"/>
    <property type="match status" value="1"/>
</dbReference>
<name>A0AAD8DYI1_MYTSE</name>
<evidence type="ECO:0000313" key="6">
    <source>
        <dbReference type="Proteomes" id="UP001231518"/>
    </source>
</evidence>
<evidence type="ECO:0000259" key="4">
    <source>
        <dbReference type="SMART" id="SM00382"/>
    </source>
</evidence>
<dbReference type="Pfam" id="PF03266">
    <property type="entry name" value="NTPase_1"/>
    <property type="match status" value="1"/>
</dbReference>